<dbReference type="Pfam" id="PF05016">
    <property type="entry name" value="ParE_toxin"/>
    <property type="match status" value="1"/>
</dbReference>
<dbReference type="EMBL" id="LPZR01000168">
    <property type="protein sequence ID" value="KYO51689.1"/>
    <property type="molecule type" value="Genomic_DNA"/>
</dbReference>
<evidence type="ECO:0000256" key="1">
    <source>
        <dbReference type="ARBA" id="ARBA00022649"/>
    </source>
</evidence>
<evidence type="ECO:0000313" key="2">
    <source>
        <dbReference type="EMBL" id="KYO51689.1"/>
    </source>
</evidence>
<accession>A0A161Q2D5</accession>
<sequence>MMQRSQDAAMAQAFAADLVMKCEHLASLPGLMGRPRPELAAGLRSFVHRGYVIFFRYIDDRFEVVTVLEGHRDIDGHFFEELPL</sequence>
<dbReference type="AlphaFoldDB" id="A0A161Q2D5"/>
<comment type="caution">
    <text evidence="2">The sequence shown here is derived from an EMBL/GenBank/DDBJ whole genome shotgun (WGS) entry which is preliminary data.</text>
</comment>
<dbReference type="InterPro" id="IPR035093">
    <property type="entry name" value="RelE/ParE_toxin_dom_sf"/>
</dbReference>
<organism evidence="2 3">
    <name type="scientific">Tistrella mobilis</name>
    <dbReference type="NCBI Taxonomy" id="171437"/>
    <lineage>
        <taxon>Bacteria</taxon>
        <taxon>Pseudomonadati</taxon>
        <taxon>Pseudomonadota</taxon>
        <taxon>Alphaproteobacteria</taxon>
        <taxon>Geminicoccales</taxon>
        <taxon>Geminicoccaceae</taxon>
        <taxon>Tistrella</taxon>
    </lineage>
</organism>
<dbReference type="InterPro" id="IPR007712">
    <property type="entry name" value="RelE/ParE_toxin"/>
</dbReference>
<keyword evidence="1" id="KW-1277">Toxin-antitoxin system</keyword>
<name>A0A161Q2D5_9PROT</name>
<dbReference type="Gene3D" id="3.30.2310.20">
    <property type="entry name" value="RelE-like"/>
    <property type="match status" value="1"/>
</dbReference>
<dbReference type="Proteomes" id="UP000075787">
    <property type="component" value="Unassembled WGS sequence"/>
</dbReference>
<evidence type="ECO:0008006" key="4">
    <source>
        <dbReference type="Google" id="ProtNLM"/>
    </source>
</evidence>
<reference evidence="2 3" key="1">
    <citation type="submission" date="2015-12" db="EMBL/GenBank/DDBJ databases">
        <title>Genome sequence of Tistrella mobilis MCCC 1A02139.</title>
        <authorList>
            <person name="Lu L."/>
            <person name="Lai Q."/>
            <person name="Shao Z."/>
            <person name="Qian P."/>
        </authorList>
    </citation>
    <scope>NUCLEOTIDE SEQUENCE [LARGE SCALE GENOMIC DNA]</scope>
    <source>
        <strain evidence="2 3">MCCC 1A02139</strain>
    </source>
</reference>
<gene>
    <name evidence="2" type="ORF">AUP44_00965</name>
</gene>
<evidence type="ECO:0000313" key="3">
    <source>
        <dbReference type="Proteomes" id="UP000075787"/>
    </source>
</evidence>
<proteinExistence type="predicted"/>
<protein>
    <recommendedName>
        <fullName evidence="4">Type II toxin-antitoxin system RelE/ParE family toxin</fullName>
    </recommendedName>
</protein>